<organism evidence="1 2">
    <name type="scientific">Autumnicola musiva</name>
    <dbReference type="NCBI Taxonomy" id="3075589"/>
    <lineage>
        <taxon>Bacteria</taxon>
        <taxon>Pseudomonadati</taxon>
        <taxon>Bacteroidota</taxon>
        <taxon>Flavobacteriia</taxon>
        <taxon>Flavobacteriales</taxon>
        <taxon>Flavobacteriaceae</taxon>
        <taxon>Autumnicola</taxon>
    </lineage>
</organism>
<comment type="caution">
    <text evidence="1">The sequence shown here is derived from an EMBL/GenBank/DDBJ whole genome shotgun (WGS) entry which is preliminary data.</text>
</comment>
<dbReference type="InterPro" id="IPR051200">
    <property type="entry name" value="Host-pathogen_enzymatic-act"/>
</dbReference>
<name>A0ABU3D4I2_9FLAO</name>
<dbReference type="InterPro" id="IPR011048">
    <property type="entry name" value="Haem_d1_sf"/>
</dbReference>
<dbReference type="PANTHER" id="PTHR47197">
    <property type="entry name" value="PROTEIN NIRF"/>
    <property type="match status" value="1"/>
</dbReference>
<protein>
    <recommendedName>
        <fullName evidence="3">40-residue YVTN family beta-propeller repeat-containing protein</fullName>
    </recommendedName>
</protein>
<evidence type="ECO:0008006" key="3">
    <source>
        <dbReference type="Google" id="ProtNLM"/>
    </source>
</evidence>
<dbReference type="Pfam" id="PF16819">
    <property type="entry name" value="DUF5074"/>
    <property type="match status" value="1"/>
</dbReference>
<dbReference type="Proteomes" id="UP001262582">
    <property type="component" value="Unassembled WGS sequence"/>
</dbReference>
<dbReference type="SUPFAM" id="SSF51004">
    <property type="entry name" value="C-terminal (heme d1) domain of cytochrome cd1-nitrite reductase"/>
    <property type="match status" value="1"/>
</dbReference>
<proteinExistence type="predicted"/>
<keyword evidence="2" id="KW-1185">Reference proteome</keyword>
<dbReference type="PROSITE" id="PS51257">
    <property type="entry name" value="PROKAR_LIPOPROTEIN"/>
    <property type="match status" value="1"/>
</dbReference>
<dbReference type="PANTHER" id="PTHR47197:SF3">
    <property type="entry name" value="DIHYDRO-HEME D1 DEHYDROGENASE"/>
    <property type="match status" value="1"/>
</dbReference>
<evidence type="ECO:0000313" key="2">
    <source>
        <dbReference type="Proteomes" id="UP001262582"/>
    </source>
</evidence>
<dbReference type="EMBL" id="JAVRHK010000003">
    <property type="protein sequence ID" value="MDT0676309.1"/>
    <property type="molecule type" value="Genomic_DNA"/>
</dbReference>
<evidence type="ECO:0000313" key="1">
    <source>
        <dbReference type="EMBL" id="MDT0676309.1"/>
    </source>
</evidence>
<gene>
    <name evidence="1" type="ORF">RM539_06905</name>
</gene>
<sequence length="362" mass="39168">MKINKVFILALAAITFFTSCENDDDLNEIPVAEGDYANGIFILNEGVFNSGNSTVSFLDEETGTVVKDVFAAENSGAALGDTGQGMGFYEDYAFIVVNVSNTVEVVDRNSFETVATIDEGLQNPRHIAFTNRNAYVTNWGDGTNAEDDYVAVIDLENFTVSENISIEEGPEEIVEENGMLYIAQNGGYSVNNKITVIDASTNEVTETITVGNRPGSMEIEDGYLWVAVAGMGSYPDPAAETAGKIVKIDLTSNEIASEFTFPNSTDHPANLDIENDKIYYTLGKSVYTFNETDTELPETAFAELTDVASLYGFEVENGNIYAASANADFTGDGDLFIYSTADGSLLNSYEVGINPNGVYFNE</sequence>
<dbReference type="InterPro" id="IPR031815">
    <property type="entry name" value="DUF5074"/>
</dbReference>
<dbReference type="RefSeq" id="WP_311502645.1">
    <property type="nucleotide sequence ID" value="NZ_JAVRHK010000003.1"/>
</dbReference>
<reference evidence="1 2" key="1">
    <citation type="submission" date="2023-09" db="EMBL/GenBank/DDBJ databases">
        <authorList>
            <person name="Rey-Velasco X."/>
        </authorList>
    </citation>
    <scope>NUCLEOTIDE SEQUENCE [LARGE SCALE GENOMIC DNA]</scope>
    <source>
        <strain evidence="1 2">F117</strain>
    </source>
</reference>
<dbReference type="InterPro" id="IPR015943">
    <property type="entry name" value="WD40/YVTN_repeat-like_dom_sf"/>
</dbReference>
<dbReference type="Gene3D" id="2.130.10.10">
    <property type="entry name" value="YVTN repeat-like/Quinoprotein amine dehydrogenase"/>
    <property type="match status" value="1"/>
</dbReference>
<accession>A0ABU3D4I2</accession>